<gene>
    <name evidence="1" type="ORF">SAMN04488023_101112</name>
</gene>
<name>A0A1H9IW30_9SPHI</name>
<evidence type="ECO:0000313" key="2">
    <source>
        <dbReference type="Proteomes" id="UP000199572"/>
    </source>
</evidence>
<dbReference type="Proteomes" id="UP000199572">
    <property type="component" value="Unassembled WGS sequence"/>
</dbReference>
<reference evidence="1 2" key="1">
    <citation type="submission" date="2016-10" db="EMBL/GenBank/DDBJ databases">
        <authorList>
            <person name="de Groot N.N."/>
        </authorList>
    </citation>
    <scope>NUCLEOTIDE SEQUENCE [LARGE SCALE GENOMIC DNA]</scope>
    <source>
        <strain evidence="1 2">DSM 18610</strain>
    </source>
</reference>
<organism evidence="1 2">
    <name type="scientific">Pedobacter rhizosphaerae</name>
    <dbReference type="NCBI Taxonomy" id="390241"/>
    <lineage>
        <taxon>Bacteria</taxon>
        <taxon>Pseudomonadati</taxon>
        <taxon>Bacteroidota</taxon>
        <taxon>Sphingobacteriia</taxon>
        <taxon>Sphingobacteriales</taxon>
        <taxon>Sphingobacteriaceae</taxon>
        <taxon>Pedobacter</taxon>
    </lineage>
</organism>
<accession>A0A1H9IW30</accession>
<sequence>MSHVLAGRASFFWRQKKQKRRLKTFLLKSVCWPGQCIPKTLLGRPKRNGETVIWPSWVKKHGGYSYRFKIPSYEGMTGVEGVGIMLTAENNLQFFPKHDPGLAAYISYKLRVVGYGAGCKVFSRGLTRNR</sequence>
<proteinExistence type="predicted"/>
<keyword evidence="2" id="KW-1185">Reference proteome</keyword>
<dbReference type="AlphaFoldDB" id="A0A1H9IW30"/>
<evidence type="ECO:0000313" key="1">
    <source>
        <dbReference type="EMBL" id="SEQ78746.1"/>
    </source>
</evidence>
<protein>
    <submittedName>
        <fullName evidence="1">Uncharacterized protein</fullName>
    </submittedName>
</protein>
<dbReference type="EMBL" id="FOGG01000001">
    <property type="protein sequence ID" value="SEQ78746.1"/>
    <property type="molecule type" value="Genomic_DNA"/>
</dbReference>